<name>A0AAD7CQ86_MYCRO</name>
<sequence length="127" mass="14064">MPDFCPFLFLGPPPSGCALTLLSHRWSTPTTFQRLSARSAPPTRRLLSMLFAFFPISDYVWLPPKELKRLTTADIKVFVGNAGTGCKSGDTMEGYHTVCSFPSLVFLRFCGGFAFPVVNSFDSLCRT</sequence>
<evidence type="ECO:0000313" key="2">
    <source>
        <dbReference type="Proteomes" id="UP001221757"/>
    </source>
</evidence>
<evidence type="ECO:0000313" key="1">
    <source>
        <dbReference type="EMBL" id="KAJ7657575.1"/>
    </source>
</evidence>
<organism evidence="1 2">
    <name type="scientific">Mycena rosella</name>
    <name type="common">Pink bonnet</name>
    <name type="synonym">Agaricus rosellus</name>
    <dbReference type="NCBI Taxonomy" id="1033263"/>
    <lineage>
        <taxon>Eukaryota</taxon>
        <taxon>Fungi</taxon>
        <taxon>Dikarya</taxon>
        <taxon>Basidiomycota</taxon>
        <taxon>Agaricomycotina</taxon>
        <taxon>Agaricomycetes</taxon>
        <taxon>Agaricomycetidae</taxon>
        <taxon>Agaricales</taxon>
        <taxon>Marasmiineae</taxon>
        <taxon>Mycenaceae</taxon>
        <taxon>Mycena</taxon>
    </lineage>
</organism>
<comment type="caution">
    <text evidence="1">The sequence shown here is derived from an EMBL/GenBank/DDBJ whole genome shotgun (WGS) entry which is preliminary data.</text>
</comment>
<proteinExistence type="predicted"/>
<dbReference type="EMBL" id="JARKIE010000287">
    <property type="protein sequence ID" value="KAJ7657575.1"/>
    <property type="molecule type" value="Genomic_DNA"/>
</dbReference>
<protein>
    <submittedName>
        <fullName evidence="1">Uncharacterized protein</fullName>
    </submittedName>
</protein>
<reference evidence="1" key="1">
    <citation type="submission" date="2023-03" db="EMBL/GenBank/DDBJ databases">
        <title>Massive genome expansion in bonnet fungi (Mycena s.s.) driven by repeated elements and novel gene families across ecological guilds.</title>
        <authorList>
            <consortium name="Lawrence Berkeley National Laboratory"/>
            <person name="Harder C.B."/>
            <person name="Miyauchi S."/>
            <person name="Viragh M."/>
            <person name="Kuo A."/>
            <person name="Thoen E."/>
            <person name="Andreopoulos B."/>
            <person name="Lu D."/>
            <person name="Skrede I."/>
            <person name="Drula E."/>
            <person name="Henrissat B."/>
            <person name="Morin E."/>
            <person name="Kohler A."/>
            <person name="Barry K."/>
            <person name="LaButti K."/>
            <person name="Morin E."/>
            <person name="Salamov A."/>
            <person name="Lipzen A."/>
            <person name="Mereny Z."/>
            <person name="Hegedus B."/>
            <person name="Baldrian P."/>
            <person name="Stursova M."/>
            <person name="Weitz H."/>
            <person name="Taylor A."/>
            <person name="Grigoriev I.V."/>
            <person name="Nagy L.G."/>
            <person name="Martin F."/>
            <person name="Kauserud H."/>
        </authorList>
    </citation>
    <scope>NUCLEOTIDE SEQUENCE</scope>
    <source>
        <strain evidence="1">CBHHK067</strain>
    </source>
</reference>
<keyword evidence="2" id="KW-1185">Reference proteome</keyword>
<dbReference type="AlphaFoldDB" id="A0AAD7CQ86"/>
<accession>A0AAD7CQ86</accession>
<gene>
    <name evidence="1" type="ORF">B0H17DRAFT_1097614</name>
</gene>
<dbReference type="Proteomes" id="UP001221757">
    <property type="component" value="Unassembled WGS sequence"/>
</dbReference>